<keyword evidence="3" id="KW-1185">Reference proteome</keyword>
<reference evidence="2" key="1">
    <citation type="submission" date="2020-10" db="EMBL/GenBank/DDBJ databases">
        <title>Catharus ustulatus (Swainson's thrush) genome, bCatUst1, primary haplotype v2.</title>
        <authorList>
            <person name="Delmore K."/>
            <person name="Vafadar M."/>
            <person name="Formenti G."/>
            <person name="Chow W."/>
            <person name="Pelan S."/>
            <person name="Howe K."/>
            <person name="Rhie A."/>
            <person name="Mountcastle J."/>
            <person name="Haase B."/>
            <person name="Fedrigo O."/>
            <person name="Jarvis E.D."/>
        </authorList>
    </citation>
    <scope>NUCLEOTIDE SEQUENCE [LARGE SCALE GENOMIC DNA]</scope>
</reference>
<dbReference type="Ensembl" id="ENSCUST00005008681.1">
    <property type="protein sequence ID" value="ENSCUSP00005008329.1"/>
    <property type="gene ID" value="ENSCUSG00005005191.1"/>
</dbReference>
<evidence type="ECO:0000256" key="1">
    <source>
        <dbReference type="SAM" id="MobiDB-lite"/>
    </source>
</evidence>
<reference evidence="2" key="2">
    <citation type="submission" date="2025-08" db="UniProtKB">
        <authorList>
            <consortium name="Ensembl"/>
        </authorList>
    </citation>
    <scope>IDENTIFICATION</scope>
</reference>
<protein>
    <submittedName>
        <fullName evidence="2">Uncharacterized protein</fullName>
    </submittedName>
</protein>
<sequence length="91" mass="9627">MLPSLQPEQCGQRGSHTGSLLRDHVLCLQLPTCIIQGILLPFSPSPPAHSDFQPAFLGCSISPLLPCPTHPSHPQSISKASGGVTALPWSH</sequence>
<evidence type="ECO:0000313" key="3">
    <source>
        <dbReference type="Proteomes" id="UP000694563"/>
    </source>
</evidence>
<evidence type="ECO:0000313" key="2">
    <source>
        <dbReference type="Ensembl" id="ENSCUSP00005008329.1"/>
    </source>
</evidence>
<proteinExistence type="predicted"/>
<dbReference type="AlphaFoldDB" id="A0A8C3U3K6"/>
<dbReference type="Proteomes" id="UP000694563">
    <property type="component" value="Chromosome 26"/>
</dbReference>
<name>A0A8C3U3K6_CATUS</name>
<organism evidence="2 3">
    <name type="scientific">Catharus ustulatus</name>
    <name type="common">Russet-backed thrush</name>
    <name type="synonym">Hylocichla ustulatus</name>
    <dbReference type="NCBI Taxonomy" id="91951"/>
    <lineage>
        <taxon>Eukaryota</taxon>
        <taxon>Metazoa</taxon>
        <taxon>Chordata</taxon>
        <taxon>Craniata</taxon>
        <taxon>Vertebrata</taxon>
        <taxon>Euteleostomi</taxon>
        <taxon>Archelosauria</taxon>
        <taxon>Archosauria</taxon>
        <taxon>Dinosauria</taxon>
        <taxon>Saurischia</taxon>
        <taxon>Theropoda</taxon>
        <taxon>Coelurosauria</taxon>
        <taxon>Aves</taxon>
        <taxon>Neognathae</taxon>
        <taxon>Neoaves</taxon>
        <taxon>Telluraves</taxon>
        <taxon>Australaves</taxon>
        <taxon>Passeriformes</taxon>
        <taxon>Turdidae</taxon>
        <taxon>Catharus</taxon>
    </lineage>
</organism>
<accession>A0A8C3U3K6</accession>
<reference evidence="2" key="3">
    <citation type="submission" date="2025-09" db="UniProtKB">
        <authorList>
            <consortium name="Ensembl"/>
        </authorList>
    </citation>
    <scope>IDENTIFICATION</scope>
</reference>
<feature type="region of interest" description="Disordered" evidence="1">
    <location>
        <begin position="71"/>
        <end position="91"/>
    </location>
</feature>